<keyword evidence="6 11" id="KW-0812">Transmembrane</keyword>
<dbReference type="Pfam" id="PF00528">
    <property type="entry name" value="BPD_transp_1"/>
    <property type="match status" value="1"/>
</dbReference>
<evidence type="ECO:0000256" key="9">
    <source>
        <dbReference type="ARBA" id="ARBA00022989"/>
    </source>
</evidence>
<evidence type="ECO:0000256" key="2">
    <source>
        <dbReference type="ARBA" id="ARBA00004202"/>
    </source>
</evidence>
<evidence type="ECO:0000256" key="1">
    <source>
        <dbReference type="ARBA" id="ARBA00004141"/>
    </source>
</evidence>
<evidence type="ECO:0000256" key="5">
    <source>
        <dbReference type="ARBA" id="ARBA00022475"/>
    </source>
</evidence>
<evidence type="ECO:0000256" key="7">
    <source>
        <dbReference type="ARBA" id="ARBA00022741"/>
    </source>
</evidence>
<keyword evidence="8" id="KW-0067">ATP-binding</keyword>
<reference evidence="16" key="1">
    <citation type="journal article" date="2019" name="Int. J. Syst. Evol. Microbiol.">
        <title>The Global Catalogue of Microorganisms (GCM) 10K type strain sequencing project: providing services to taxonomists for standard genome sequencing and annotation.</title>
        <authorList>
            <consortium name="The Broad Institute Genomics Platform"/>
            <consortium name="The Broad Institute Genome Sequencing Center for Infectious Disease"/>
            <person name="Wu L."/>
            <person name="Ma J."/>
        </authorList>
    </citation>
    <scope>NUCLEOTIDE SEQUENCE [LARGE SCALE GENOMIC DNA]</scope>
    <source>
        <strain evidence="16">JCM 18304</strain>
    </source>
</reference>
<dbReference type="SMART" id="SM00382">
    <property type="entry name" value="AAA"/>
    <property type="match status" value="1"/>
</dbReference>
<keyword evidence="4 11" id="KW-0813">Transport</keyword>
<feature type="region of interest" description="Disordered" evidence="12">
    <location>
        <begin position="315"/>
        <end position="345"/>
    </location>
</feature>
<evidence type="ECO:0000313" key="15">
    <source>
        <dbReference type="EMBL" id="GAA5193689.1"/>
    </source>
</evidence>
<comment type="subcellular location">
    <subcellularLocation>
        <location evidence="11">Cell membrane</location>
        <topology evidence="11">Multi-pass membrane protein</topology>
    </subcellularLocation>
    <subcellularLocation>
        <location evidence="2">Cell membrane</location>
        <topology evidence="2">Peripheral membrane protein</topology>
    </subcellularLocation>
    <subcellularLocation>
        <location evidence="1">Membrane</location>
        <topology evidence="1">Multi-pass membrane protein</topology>
    </subcellularLocation>
</comment>
<dbReference type="PROSITE" id="PS50893">
    <property type="entry name" value="ABC_TRANSPORTER_2"/>
    <property type="match status" value="1"/>
</dbReference>
<comment type="caution">
    <text evidence="15">The sequence shown here is derived from an EMBL/GenBank/DDBJ whole genome shotgun (WGS) entry which is preliminary data.</text>
</comment>
<dbReference type="InterPro" id="IPR003593">
    <property type="entry name" value="AAA+_ATPase"/>
</dbReference>
<evidence type="ECO:0000313" key="16">
    <source>
        <dbReference type="Proteomes" id="UP001501570"/>
    </source>
</evidence>
<feature type="compositionally biased region" description="Low complexity" evidence="12">
    <location>
        <begin position="315"/>
        <end position="330"/>
    </location>
</feature>
<dbReference type="PROSITE" id="PS50928">
    <property type="entry name" value="ABC_TM1"/>
    <property type="match status" value="1"/>
</dbReference>
<dbReference type="InterPro" id="IPR013563">
    <property type="entry name" value="Oligopep_ABC_C"/>
</dbReference>
<comment type="similarity">
    <text evidence="11">Belongs to the binding-protein-dependent transport system permease family.</text>
</comment>
<dbReference type="RefSeq" id="WP_345634590.1">
    <property type="nucleotide sequence ID" value="NZ_BAABJQ010000019.1"/>
</dbReference>
<dbReference type="CDD" id="cd06261">
    <property type="entry name" value="TM_PBP2"/>
    <property type="match status" value="1"/>
</dbReference>
<dbReference type="PANTHER" id="PTHR43297:SF2">
    <property type="entry name" value="DIPEPTIDE TRANSPORT ATP-BINDING PROTEIN DPPD"/>
    <property type="match status" value="1"/>
</dbReference>
<keyword evidence="10 11" id="KW-0472">Membrane</keyword>
<dbReference type="SUPFAM" id="SSF161098">
    <property type="entry name" value="MetI-like"/>
    <property type="match status" value="1"/>
</dbReference>
<feature type="transmembrane region" description="Helical" evidence="11">
    <location>
        <begin position="114"/>
        <end position="136"/>
    </location>
</feature>
<dbReference type="InterPro" id="IPR003439">
    <property type="entry name" value="ABC_transporter-like_ATP-bd"/>
</dbReference>
<dbReference type="InterPro" id="IPR035906">
    <property type="entry name" value="MetI-like_sf"/>
</dbReference>
<organism evidence="15 16">
    <name type="scientific">Rugosimonospora acidiphila</name>
    <dbReference type="NCBI Taxonomy" id="556531"/>
    <lineage>
        <taxon>Bacteria</taxon>
        <taxon>Bacillati</taxon>
        <taxon>Actinomycetota</taxon>
        <taxon>Actinomycetes</taxon>
        <taxon>Micromonosporales</taxon>
        <taxon>Micromonosporaceae</taxon>
        <taxon>Rugosimonospora</taxon>
    </lineage>
</organism>
<dbReference type="NCBIfam" id="TIGR01727">
    <property type="entry name" value="oligo_HPY"/>
    <property type="match status" value="1"/>
</dbReference>
<dbReference type="PROSITE" id="PS00211">
    <property type="entry name" value="ABC_TRANSPORTER_1"/>
    <property type="match status" value="1"/>
</dbReference>
<evidence type="ECO:0000256" key="8">
    <source>
        <dbReference type="ARBA" id="ARBA00022840"/>
    </source>
</evidence>
<evidence type="ECO:0000256" key="3">
    <source>
        <dbReference type="ARBA" id="ARBA00005417"/>
    </source>
</evidence>
<dbReference type="CDD" id="cd03257">
    <property type="entry name" value="ABC_NikE_OppD_transporters"/>
    <property type="match status" value="1"/>
</dbReference>
<feature type="domain" description="ABC transmembrane type-1" evidence="14">
    <location>
        <begin position="112"/>
        <end position="302"/>
    </location>
</feature>
<keyword evidence="5" id="KW-1003">Cell membrane</keyword>
<dbReference type="Proteomes" id="UP001501570">
    <property type="component" value="Unassembled WGS sequence"/>
</dbReference>
<name>A0ABP9SB41_9ACTN</name>
<feature type="transmembrane region" description="Helical" evidence="11">
    <location>
        <begin position="50"/>
        <end position="73"/>
    </location>
</feature>
<proteinExistence type="inferred from homology"/>
<evidence type="ECO:0000256" key="12">
    <source>
        <dbReference type="SAM" id="MobiDB-lite"/>
    </source>
</evidence>
<dbReference type="SUPFAM" id="SSF52540">
    <property type="entry name" value="P-loop containing nucleoside triphosphate hydrolases"/>
    <property type="match status" value="1"/>
</dbReference>
<evidence type="ECO:0000259" key="14">
    <source>
        <dbReference type="PROSITE" id="PS50928"/>
    </source>
</evidence>
<dbReference type="Gene3D" id="3.40.50.300">
    <property type="entry name" value="P-loop containing nucleotide triphosphate hydrolases"/>
    <property type="match status" value="1"/>
</dbReference>
<feature type="domain" description="ABC transporter" evidence="13">
    <location>
        <begin position="350"/>
        <end position="598"/>
    </location>
</feature>
<dbReference type="Gene3D" id="1.10.3720.10">
    <property type="entry name" value="MetI-like"/>
    <property type="match status" value="1"/>
</dbReference>
<dbReference type="InterPro" id="IPR000515">
    <property type="entry name" value="MetI-like"/>
</dbReference>
<feature type="transmembrane region" description="Helical" evidence="11">
    <location>
        <begin position="148"/>
        <end position="170"/>
    </location>
</feature>
<evidence type="ECO:0000256" key="6">
    <source>
        <dbReference type="ARBA" id="ARBA00022692"/>
    </source>
</evidence>
<evidence type="ECO:0000256" key="10">
    <source>
        <dbReference type="ARBA" id="ARBA00023136"/>
    </source>
</evidence>
<dbReference type="PANTHER" id="PTHR43297">
    <property type="entry name" value="OLIGOPEPTIDE TRANSPORT ATP-BINDING PROTEIN APPD"/>
    <property type="match status" value="1"/>
</dbReference>
<evidence type="ECO:0000256" key="11">
    <source>
        <dbReference type="RuleBase" id="RU363032"/>
    </source>
</evidence>
<keyword evidence="16" id="KW-1185">Reference proteome</keyword>
<dbReference type="Pfam" id="PF00005">
    <property type="entry name" value="ABC_tran"/>
    <property type="match status" value="1"/>
</dbReference>
<dbReference type="Pfam" id="PF08352">
    <property type="entry name" value="oligo_HPY"/>
    <property type="match status" value="1"/>
</dbReference>
<evidence type="ECO:0000259" key="13">
    <source>
        <dbReference type="PROSITE" id="PS50893"/>
    </source>
</evidence>
<accession>A0ABP9SB41</accession>
<dbReference type="InterPro" id="IPR050388">
    <property type="entry name" value="ABC_Ni/Peptide_Import"/>
</dbReference>
<protein>
    <submittedName>
        <fullName evidence="15">Dipeptide/oligopeptide/nickel ABC transporter permease/ATP-binding protein</fullName>
    </submittedName>
</protein>
<comment type="similarity">
    <text evidence="3">Belongs to the ABC transporter superfamily.</text>
</comment>
<gene>
    <name evidence="15" type="ORF">GCM10023322_56270</name>
</gene>
<dbReference type="InterPro" id="IPR027417">
    <property type="entry name" value="P-loop_NTPase"/>
</dbReference>
<feature type="transmembrane region" description="Helical" evidence="11">
    <location>
        <begin position="229"/>
        <end position="251"/>
    </location>
</feature>
<dbReference type="EMBL" id="BAABJQ010000019">
    <property type="protein sequence ID" value="GAA5193689.1"/>
    <property type="molecule type" value="Genomic_DNA"/>
</dbReference>
<dbReference type="InterPro" id="IPR017871">
    <property type="entry name" value="ABC_transporter-like_CS"/>
</dbReference>
<keyword evidence="7" id="KW-0547">Nucleotide-binding</keyword>
<sequence>MNTKRERSEVSLSLSGGRLAVATAGAPVAVPPGAAAPASRRSRSRLRWRPLGLVSAAYLVALTVASLSAGWWAPIDPERQDLAHALAGPSAAHWLGTDRLGRDVLIRLLLGGRITLVSVVEAVVVFAVLGIGLGVVSGYFGGWVDRTIGWLSDLLLALPGIIVLLMVLSVFPGETLATMVVLGVISCPLLLRVTRGVTMAVRQELYVRAARLSGLTPLRVMWRHILPRLAGPIIVQVFLFAATAVLVQGALSFLGLSAPETQGPSWGNMVGEAAAVTGQDGWLAVPTGGIIALTVLALGLLGDAVHDAAVDRTRSAAALPTRPARPAGPRHGSSPTAPPGPAQHPALLSVRGLTVAFDLPGGPLTAVRDVSFDVSPGECIGIVGESGSGKTVTARSLLGLLPPHGRVTGGCARFDGLDLTALPERQLRAVRGSRIALINQEPMSGLDPSFRVGSQLAEVVRRHRHVGRAQARAKAVELLATVRLPEPEQVARRYPHELSGGMAQRVSIALALAGDPALLIADEPTTALDVTIQAEILALLRDLRSRLGTAVILVTHDWGVLADVCDRAVVMYAGEVVEQAAVTDLYRAPRHPYTQLLLRANPHVAPVGDALPTIAGTVPAPSEWPAGCRFRPRCPYAEDVCGSQAIPLVDVGSDRTTRCIRSEQVGTR</sequence>
<feature type="transmembrane region" description="Helical" evidence="11">
    <location>
        <begin position="176"/>
        <end position="193"/>
    </location>
</feature>
<keyword evidence="9 11" id="KW-1133">Transmembrane helix</keyword>
<evidence type="ECO:0000256" key="4">
    <source>
        <dbReference type="ARBA" id="ARBA00022448"/>
    </source>
</evidence>